<evidence type="ECO:0000313" key="11">
    <source>
        <dbReference type="Proteomes" id="UP000253501"/>
    </source>
</evidence>
<name>A0A367PGC5_CUPNE</name>
<proteinExistence type="inferred from homology"/>
<dbReference type="PROSITE" id="PS51257">
    <property type="entry name" value="PROKAR_LIPOPROTEIN"/>
    <property type="match status" value="1"/>
</dbReference>
<dbReference type="Proteomes" id="UP000253501">
    <property type="component" value="Unassembled WGS sequence"/>
</dbReference>
<dbReference type="RefSeq" id="WP_114133839.1">
    <property type="nucleotide sequence ID" value="NZ_CP068435.1"/>
</dbReference>
<evidence type="ECO:0000256" key="7">
    <source>
        <dbReference type="ARBA" id="ARBA00066536"/>
    </source>
</evidence>
<dbReference type="AlphaFoldDB" id="A0A367PGC5"/>
<accession>A0A367PGC5</accession>
<dbReference type="Gene3D" id="3.90.700.10">
    <property type="entry name" value="Succinate dehydrogenase/fumarate reductase flavoprotein, catalytic domain"/>
    <property type="match status" value="1"/>
</dbReference>
<sequence length="584" mass="62426">MSQSRARMQPSEFDVVVVGSGAGGMLAACRAADRGLSVVVLEKSSQYGGTSAVSGGGIWIPLNHHIAPAGGRDDYATALEYILACAGEHGDPQRVRAYLEQAPRMLQYLEQQAGVRYYTLPRYADYFQKVPGAMPGYRALDPMPFDGAQLREEFSRLRPPSPGTLVGGRVAVTSAEAHALLCRAPGWLGLAVRQFARYWLDLGWRRKTRRDRRLTLGNSLVGGLRRAMMDRAIPLWLDTALQDLIVEDGTVRGVRAVQDGRVVEIRALRGVILAAGGFERNQAMREQYLPQPTQAAWSATPPNNTGDGIRAAQAAGAGVALMSHVWGAPTVHVQGEEKQRALFIERAMPGCLVVNGQGRRFVNEAAPYSEFVPAMYRDHEKTGSSVPAWMVFDATFRHKYPCGPILPGSVMPDRSIPASLAGILVRADSLAQLAQRIGVDAGGLADSVARMNRYAATGVDEEFGKGDNLFDTYYSDPAVQPNPCLAPIGKAPFYAVRLDAGDIGTKGGLVTDASARVLRDDGTAIAGLFAIGNTSASMMGTSYPGAGSTLGPAMTFGFIAADVLSQNARQPAAAPHAQTVQEAL</sequence>
<dbReference type="SUPFAM" id="SSF51905">
    <property type="entry name" value="FAD/NAD(P)-binding domain"/>
    <property type="match status" value="1"/>
</dbReference>
<organism evidence="10 11">
    <name type="scientific">Cupriavidus necator</name>
    <name type="common">Alcaligenes eutrophus</name>
    <name type="synonym">Ralstonia eutropha</name>
    <dbReference type="NCBI Taxonomy" id="106590"/>
    <lineage>
        <taxon>Bacteria</taxon>
        <taxon>Pseudomonadati</taxon>
        <taxon>Pseudomonadota</taxon>
        <taxon>Betaproteobacteria</taxon>
        <taxon>Burkholderiales</taxon>
        <taxon>Burkholderiaceae</taxon>
        <taxon>Cupriavidus</taxon>
    </lineage>
</organism>
<dbReference type="InterPro" id="IPR036188">
    <property type="entry name" value="FAD/NAD-bd_sf"/>
</dbReference>
<dbReference type="PANTHER" id="PTHR43400">
    <property type="entry name" value="FUMARATE REDUCTASE"/>
    <property type="match status" value="1"/>
</dbReference>
<evidence type="ECO:0000256" key="2">
    <source>
        <dbReference type="ARBA" id="ARBA00022630"/>
    </source>
</evidence>
<evidence type="ECO:0000313" key="10">
    <source>
        <dbReference type="EMBL" id="RCJ06145.1"/>
    </source>
</evidence>
<dbReference type="PANTHER" id="PTHR43400:SF10">
    <property type="entry name" value="3-OXOSTEROID 1-DEHYDROGENASE"/>
    <property type="match status" value="1"/>
</dbReference>
<evidence type="ECO:0000256" key="3">
    <source>
        <dbReference type="ARBA" id="ARBA00022827"/>
    </source>
</evidence>
<evidence type="ECO:0000256" key="6">
    <source>
        <dbReference type="ARBA" id="ARBA00061147"/>
    </source>
</evidence>
<dbReference type="SUPFAM" id="SSF56425">
    <property type="entry name" value="Succinate dehydrogenase/fumarate reductase flavoprotein, catalytic domain"/>
    <property type="match status" value="1"/>
</dbReference>
<keyword evidence="4" id="KW-0560">Oxidoreductase</keyword>
<comment type="cofactor">
    <cofactor evidence="1">
        <name>FAD</name>
        <dbReference type="ChEBI" id="CHEBI:57692"/>
    </cofactor>
</comment>
<gene>
    <name evidence="10" type="ORF">DDK22_22415</name>
</gene>
<keyword evidence="3" id="KW-0274">FAD</keyword>
<comment type="similarity">
    <text evidence="6">Belongs to the FAD-dependent oxidoreductase 2 family. 3-oxosteroid dehydrogenase subfamily.</text>
</comment>
<reference evidence="10 11" key="1">
    <citation type="submission" date="2018-04" db="EMBL/GenBank/DDBJ databases">
        <title>Cupriavidus necator CR12 genome sequencing and assembly.</title>
        <authorList>
            <person name="Ben Fekih I."/>
            <person name="Mazhar H.S."/>
            <person name="Bello S.K."/>
            <person name="Rensing C."/>
        </authorList>
    </citation>
    <scope>NUCLEOTIDE SEQUENCE [LARGE SCALE GENOMIC DNA]</scope>
    <source>
        <strain evidence="10 11">CR12</strain>
    </source>
</reference>
<dbReference type="InterPro" id="IPR003953">
    <property type="entry name" value="FAD-dep_OxRdtase_2_FAD-bd"/>
</dbReference>
<protein>
    <recommendedName>
        <fullName evidence="8">3-oxosteroid 1-dehydrogenase</fullName>
        <ecNumber evidence="7">1.3.99.4</ecNumber>
    </recommendedName>
</protein>
<feature type="domain" description="FAD-dependent oxidoreductase 2 FAD-binding" evidence="9">
    <location>
        <begin position="14"/>
        <end position="550"/>
    </location>
</feature>
<dbReference type="InterPro" id="IPR027477">
    <property type="entry name" value="Succ_DH/fumarate_Rdtase_cat_sf"/>
</dbReference>
<dbReference type="EMBL" id="QDHA01000055">
    <property type="protein sequence ID" value="RCJ06145.1"/>
    <property type="molecule type" value="Genomic_DNA"/>
</dbReference>
<evidence type="ECO:0000256" key="4">
    <source>
        <dbReference type="ARBA" id="ARBA00023002"/>
    </source>
</evidence>
<dbReference type="Gene3D" id="3.50.50.60">
    <property type="entry name" value="FAD/NAD(P)-binding domain"/>
    <property type="match status" value="2"/>
</dbReference>
<dbReference type="GO" id="GO:0008202">
    <property type="term" value="P:steroid metabolic process"/>
    <property type="evidence" value="ECO:0007669"/>
    <property type="project" value="UniProtKB-ARBA"/>
</dbReference>
<dbReference type="GO" id="GO:0047571">
    <property type="term" value="F:3-oxosteroid 1-dehydrogenase activity"/>
    <property type="evidence" value="ECO:0007669"/>
    <property type="project" value="UniProtKB-EC"/>
</dbReference>
<dbReference type="EC" id="1.3.99.4" evidence="7"/>
<dbReference type="FunFam" id="3.50.50.60:FF:000208">
    <property type="entry name" value="3-ketosteroid dehydrogenase"/>
    <property type="match status" value="1"/>
</dbReference>
<evidence type="ECO:0000256" key="1">
    <source>
        <dbReference type="ARBA" id="ARBA00001974"/>
    </source>
</evidence>
<comment type="catalytic activity">
    <reaction evidence="5">
        <text>a 3-oxosteroid + A = a 3-oxo-Delta(1)-steroid + AH2</text>
        <dbReference type="Rhea" id="RHEA:13329"/>
        <dbReference type="ChEBI" id="CHEBI:13193"/>
        <dbReference type="ChEBI" id="CHEBI:17499"/>
        <dbReference type="ChEBI" id="CHEBI:20156"/>
        <dbReference type="ChEBI" id="CHEBI:47788"/>
        <dbReference type="EC" id="1.3.99.4"/>
    </reaction>
</comment>
<dbReference type="PRINTS" id="PR00411">
    <property type="entry name" value="PNDRDTASEI"/>
</dbReference>
<evidence type="ECO:0000256" key="8">
    <source>
        <dbReference type="ARBA" id="ARBA00069709"/>
    </source>
</evidence>
<keyword evidence="2" id="KW-0285">Flavoprotein</keyword>
<dbReference type="Pfam" id="PF00890">
    <property type="entry name" value="FAD_binding_2"/>
    <property type="match status" value="1"/>
</dbReference>
<comment type="caution">
    <text evidence="10">The sequence shown here is derived from an EMBL/GenBank/DDBJ whole genome shotgun (WGS) entry which is preliminary data.</text>
</comment>
<dbReference type="InterPro" id="IPR050315">
    <property type="entry name" value="FAD-oxidoreductase_2"/>
</dbReference>
<evidence type="ECO:0000259" key="9">
    <source>
        <dbReference type="Pfam" id="PF00890"/>
    </source>
</evidence>
<evidence type="ECO:0000256" key="5">
    <source>
        <dbReference type="ARBA" id="ARBA00051951"/>
    </source>
</evidence>